<name>A0A653A3K6_UNCDX</name>
<keyword evidence="2" id="KW-0813">Transport</keyword>
<dbReference type="NCBIfam" id="NF007031">
    <property type="entry name" value="PRK09496.1-2"/>
    <property type="match status" value="1"/>
</dbReference>
<reference evidence="9" key="1">
    <citation type="submission" date="2018-07" db="EMBL/GenBank/DDBJ databases">
        <authorList>
            <consortium name="Genoscope - CEA"/>
            <person name="William W."/>
        </authorList>
    </citation>
    <scope>NUCLEOTIDE SEQUENCE</scope>
    <source>
        <strain evidence="9">IK1</strain>
    </source>
</reference>
<evidence type="ECO:0000256" key="5">
    <source>
        <dbReference type="ARBA" id="ARBA00023027"/>
    </source>
</evidence>
<feature type="domain" description="RCK N-terminal" evidence="7">
    <location>
        <begin position="1"/>
        <end position="122"/>
    </location>
</feature>
<dbReference type="Pfam" id="PF02254">
    <property type="entry name" value="TrkA_N"/>
    <property type="match status" value="2"/>
</dbReference>
<dbReference type="PANTHER" id="PTHR43833:SF5">
    <property type="entry name" value="TRK SYSTEM POTASSIUM UPTAKE PROTEIN TRKA"/>
    <property type="match status" value="1"/>
</dbReference>
<dbReference type="InterPro" id="IPR006037">
    <property type="entry name" value="RCK_C"/>
</dbReference>
<dbReference type="PROSITE" id="PS51202">
    <property type="entry name" value="RCK_C"/>
    <property type="match status" value="2"/>
</dbReference>
<evidence type="ECO:0000256" key="4">
    <source>
        <dbReference type="ARBA" id="ARBA00022958"/>
    </source>
</evidence>
<evidence type="ECO:0000259" key="8">
    <source>
        <dbReference type="PROSITE" id="PS51202"/>
    </source>
</evidence>
<dbReference type="InterPro" id="IPR003148">
    <property type="entry name" value="RCK_N"/>
</dbReference>
<dbReference type="Pfam" id="PF02080">
    <property type="entry name" value="TrkA_C"/>
    <property type="match status" value="2"/>
</dbReference>
<evidence type="ECO:0000256" key="1">
    <source>
        <dbReference type="ARBA" id="ARBA00017378"/>
    </source>
</evidence>
<dbReference type="PROSITE" id="PS51201">
    <property type="entry name" value="RCK_N"/>
    <property type="match status" value="2"/>
</dbReference>
<feature type="domain" description="RCK C-terminal" evidence="8">
    <location>
        <begin position="142"/>
        <end position="225"/>
    </location>
</feature>
<dbReference type="Gene3D" id="3.30.70.1450">
    <property type="entry name" value="Regulator of K+ conductance, C-terminal domain"/>
    <property type="match status" value="2"/>
</dbReference>
<keyword evidence="3" id="KW-0633">Potassium transport</keyword>
<dbReference type="NCBIfam" id="NF007039">
    <property type="entry name" value="PRK09496.3-2"/>
    <property type="match status" value="1"/>
</dbReference>
<dbReference type="GO" id="GO:0015079">
    <property type="term" value="F:potassium ion transmembrane transporter activity"/>
    <property type="evidence" value="ECO:0007669"/>
    <property type="project" value="InterPro"/>
</dbReference>
<dbReference type="SUPFAM" id="SSF51735">
    <property type="entry name" value="NAD(P)-binding Rossmann-fold domains"/>
    <property type="match status" value="2"/>
</dbReference>
<feature type="domain" description="RCK C-terminal" evidence="8">
    <location>
        <begin position="366"/>
        <end position="447"/>
    </location>
</feature>
<evidence type="ECO:0000256" key="6">
    <source>
        <dbReference type="ARBA" id="ARBA00023065"/>
    </source>
</evidence>
<accession>A0A653A3K6</accession>
<protein>
    <recommendedName>
        <fullName evidence="1">Trk system potassium uptake protein TrkA</fullName>
    </recommendedName>
</protein>
<evidence type="ECO:0000259" key="7">
    <source>
        <dbReference type="PROSITE" id="PS51201"/>
    </source>
</evidence>
<dbReference type="PRINTS" id="PR00335">
    <property type="entry name" value="KUPTAKETRKA"/>
</dbReference>
<dbReference type="InterPro" id="IPR006036">
    <property type="entry name" value="K_uptake_TrkA"/>
</dbReference>
<dbReference type="NCBIfam" id="NF007041">
    <property type="entry name" value="PRK09496.3-4"/>
    <property type="match status" value="1"/>
</dbReference>
<evidence type="ECO:0000256" key="2">
    <source>
        <dbReference type="ARBA" id="ARBA00022448"/>
    </source>
</evidence>
<dbReference type="NCBIfam" id="NF007032">
    <property type="entry name" value="PRK09496.1-4"/>
    <property type="match status" value="1"/>
</dbReference>
<organism evidence="9">
    <name type="scientific">Uncultured Desulfatiglans sp</name>
    <dbReference type="NCBI Taxonomy" id="1748965"/>
    <lineage>
        <taxon>Bacteria</taxon>
        <taxon>Pseudomonadati</taxon>
        <taxon>Thermodesulfobacteriota</taxon>
        <taxon>Desulfobacteria</taxon>
        <taxon>Desulfatiglandales</taxon>
        <taxon>Desulfatiglandaceae</taxon>
        <taxon>Desulfatiglans</taxon>
        <taxon>environmental samples</taxon>
    </lineage>
</organism>
<dbReference type="InterPro" id="IPR050721">
    <property type="entry name" value="Trk_Ktr_HKT_K-transport"/>
</dbReference>
<evidence type="ECO:0000313" key="9">
    <source>
        <dbReference type="EMBL" id="VBB42528.1"/>
    </source>
</evidence>
<feature type="domain" description="RCK N-terminal" evidence="7">
    <location>
        <begin position="229"/>
        <end position="347"/>
    </location>
</feature>
<dbReference type="InterPro" id="IPR036721">
    <property type="entry name" value="RCK_C_sf"/>
</dbReference>
<dbReference type="SUPFAM" id="SSF116726">
    <property type="entry name" value="TrkA C-terminal domain-like"/>
    <property type="match status" value="2"/>
</dbReference>
<keyword evidence="6" id="KW-0406">Ion transport</keyword>
<keyword evidence="4" id="KW-0630">Potassium</keyword>
<keyword evidence="5" id="KW-0520">NAD</keyword>
<evidence type="ECO:0000256" key="3">
    <source>
        <dbReference type="ARBA" id="ARBA00022538"/>
    </source>
</evidence>
<dbReference type="GO" id="GO:0005886">
    <property type="term" value="C:plasma membrane"/>
    <property type="evidence" value="ECO:0007669"/>
    <property type="project" value="InterPro"/>
</dbReference>
<proteinExistence type="predicted"/>
<sequence>MKIIIIGAGEVGFHIARKLSEEGQDVTLIDKTPAQIKRIDEHLDVRSVLGSGTSPRVLKEAGAGETDLLVAATDSDEVNLFACLLGRNINPYMVKIARVRNQEYIDEEHLIGQEFLGIDHVINPESVMVESILSLMDYPWASEVIDFAAGRVKLIGVTVKEGSPLTGKPLMALTGQAEKLLIGAIVRGDQVLIPRGKDQVLPNDLVYVVTQGDQALSLLPAFDIHPRPLKRVIIVGGGLTGASLAAHLDKSRIKTTIIEKDEAICARLSENLERVLVIKGDGTDKNLLIEENVQDVDFLIALTGDEENNVLISLLAKGLGARRTITRISKFSYIPLISAIGLDTVVSPRLSAVRAILQFIRRGKIISVAPLKGEHAEAIEAEALDTSEVVNQPLSHVKFPKGAIVGAVVRGEDIIIPRGDTVIQPKDHLIIFAQREVVPKLEKLLTVRLEYF</sequence>
<dbReference type="AlphaFoldDB" id="A0A653A3K6"/>
<dbReference type="PANTHER" id="PTHR43833">
    <property type="entry name" value="POTASSIUM CHANNEL PROTEIN 2-RELATED-RELATED"/>
    <property type="match status" value="1"/>
</dbReference>
<dbReference type="InterPro" id="IPR036291">
    <property type="entry name" value="NAD(P)-bd_dom_sf"/>
</dbReference>
<gene>
    <name evidence="9" type="ORF">TRIP_B200668</name>
</gene>
<dbReference type="Gene3D" id="3.40.50.720">
    <property type="entry name" value="NAD(P)-binding Rossmann-like Domain"/>
    <property type="match status" value="2"/>
</dbReference>
<dbReference type="EMBL" id="UPXX01000013">
    <property type="protein sequence ID" value="VBB42528.1"/>
    <property type="molecule type" value="Genomic_DNA"/>
</dbReference>